<feature type="transmembrane region" description="Helical" evidence="1">
    <location>
        <begin position="42"/>
        <end position="67"/>
    </location>
</feature>
<dbReference type="EMBL" id="LKAM01000020">
    <property type="protein sequence ID" value="KUM45338.1"/>
    <property type="molecule type" value="Genomic_DNA"/>
</dbReference>
<keyword evidence="1" id="KW-0472">Membrane</keyword>
<organism evidence="2">
    <name type="scientific">Picea glauca</name>
    <name type="common">White spruce</name>
    <name type="synonym">Pinus glauca</name>
    <dbReference type="NCBI Taxonomy" id="3330"/>
    <lineage>
        <taxon>Eukaryota</taxon>
        <taxon>Viridiplantae</taxon>
        <taxon>Streptophyta</taxon>
        <taxon>Embryophyta</taxon>
        <taxon>Tracheophyta</taxon>
        <taxon>Spermatophyta</taxon>
        <taxon>Pinopsida</taxon>
        <taxon>Pinidae</taxon>
        <taxon>Conifers I</taxon>
        <taxon>Pinales</taxon>
        <taxon>Pinaceae</taxon>
        <taxon>Picea</taxon>
    </lineage>
</organism>
<reference evidence="2" key="1">
    <citation type="journal article" date="2015" name="Genome Biol. Evol.">
        <title>Organellar Genomes of White Spruce (Picea glauca): Assembly and Annotation.</title>
        <authorList>
            <person name="Jackman S.D."/>
            <person name="Warren R.L."/>
            <person name="Gibb E.A."/>
            <person name="Vandervalk B.P."/>
            <person name="Mohamadi H."/>
            <person name="Chu J."/>
            <person name="Raymond A."/>
            <person name="Pleasance S."/>
            <person name="Coope R."/>
            <person name="Wildung M.R."/>
            <person name="Ritland C.E."/>
            <person name="Bousquet J."/>
            <person name="Jones S.J."/>
            <person name="Bohlmann J."/>
            <person name="Birol I."/>
        </authorList>
    </citation>
    <scope>NUCLEOTIDE SEQUENCE [LARGE SCALE GENOMIC DNA]</scope>
    <source>
        <tissue evidence="2">Flushing bud</tissue>
    </source>
</reference>
<name>A0A117NFK4_PICGL</name>
<gene>
    <name evidence="2" type="ORF">ABT39_MTgene3411</name>
</gene>
<sequence>MRRRSVLPLPIRRFTTRLTLPLQLLFNIRILAAHLVDSATGFGMAIISSLLRMLTSSMIRIYIVLIVKGKTRTSCSLRSVITRSRWGAVGQYVLLARAYPAAD</sequence>
<keyword evidence="1" id="KW-1133">Transmembrane helix</keyword>
<evidence type="ECO:0000313" key="2">
    <source>
        <dbReference type="EMBL" id="KUM45338.1"/>
    </source>
</evidence>
<proteinExistence type="predicted"/>
<keyword evidence="2" id="KW-0496">Mitochondrion</keyword>
<evidence type="ECO:0000256" key="1">
    <source>
        <dbReference type="SAM" id="Phobius"/>
    </source>
</evidence>
<geneLocation type="mitochondrion" evidence="2"/>
<keyword evidence="1" id="KW-0812">Transmembrane</keyword>
<comment type="caution">
    <text evidence="2">The sequence shown here is derived from an EMBL/GenBank/DDBJ whole genome shotgun (WGS) entry which is preliminary data.</text>
</comment>
<protein>
    <submittedName>
        <fullName evidence="2">Uncharacterized protein</fullName>
    </submittedName>
</protein>
<accession>A0A117NFK4</accession>
<dbReference type="AlphaFoldDB" id="A0A117NFK4"/>